<keyword evidence="4" id="KW-1185">Reference proteome</keyword>
<reference evidence="3 4" key="1">
    <citation type="journal article" name="Front. Microbiol.">
        <title>Sugar Metabolism of the First Thermophilic Planctomycete Thermogutta terrifontis: Comparative Genomic and Transcriptomic Approaches.</title>
        <authorList>
            <person name="Elcheninov A.G."/>
            <person name="Menzel P."/>
            <person name="Gudbergsdottir S.R."/>
            <person name="Slesarev A.I."/>
            <person name="Kadnikov V.V."/>
            <person name="Krogh A."/>
            <person name="Bonch-Osmolovskaya E.A."/>
            <person name="Peng X."/>
            <person name="Kublanov I.V."/>
        </authorList>
    </citation>
    <scope>NUCLEOTIDE SEQUENCE [LARGE SCALE GENOMIC DNA]</scope>
    <source>
        <strain evidence="3 4">R1</strain>
    </source>
</reference>
<dbReference type="Proteomes" id="UP000215086">
    <property type="component" value="Chromosome"/>
</dbReference>
<proteinExistence type="inferred from homology"/>
<dbReference type="InterPro" id="IPR036653">
    <property type="entry name" value="CinA-like_C"/>
</dbReference>
<dbReference type="InterPro" id="IPR036425">
    <property type="entry name" value="MoaB/Mog-like_dom_sf"/>
</dbReference>
<feature type="domain" description="MoaB/Mog" evidence="2">
    <location>
        <begin position="4"/>
        <end position="175"/>
    </location>
</feature>
<dbReference type="PANTHER" id="PTHR13939">
    <property type="entry name" value="NICOTINAMIDE-NUCLEOTIDE AMIDOHYDROLASE PNCC"/>
    <property type="match status" value="1"/>
</dbReference>
<sequence length="421" mass="46562">MLGEIIAIGDEITSGRILDTNSQWLSLRLEDLGIRVLFHTVVGDELQAMVAVFRQAIERSDVVVTTGGLGPTADDLTREALANATGRQLVEYPEALEHIRQFFQSRQRPMPERNRVQAAFPAGSEMIHNPRGTAPGIFIAVPRDGRSPCYFFCLPGVPSEMREMWPQVEERLRRLGAGREYILHRDIKCFGAGESQVEAMLPDLIRRGRDPLVGINASQNTIILRISTRGANREECEAKVEPVVRTIYSILGDLVFGENEIELQDVVVGQLREKRLSLALIETTTAGLVSQWLKAAENKQSGTYRGALIVEDLATAERLLTGVGSRPISSDNGESESAPGGLPVSLARRLSQLFRADIGAVAGPLQFLNDEGTLVEFSLVFCQGERVLEKTIRFSSHPDFRQITVAKHILNTLRLWLKNGT</sequence>
<dbReference type="CDD" id="cd00885">
    <property type="entry name" value="cinA"/>
    <property type="match status" value="1"/>
</dbReference>
<dbReference type="SUPFAM" id="SSF142433">
    <property type="entry name" value="CinA-like"/>
    <property type="match status" value="1"/>
</dbReference>
<gene>
    <name evidence="3" type="ORF">THTE_3437</name>
</gene>
<organism evidence="3 4">
    <name type="scientific">Thermogutta terrifontis</name>
    <dbReference type="NCBI Taxonomy" id="1331910"/>
    <lineage>
        <taxon>Bacteria</taxon>
        <taxon>Pseudomonadati</taxon>
        <taxon>Planctomycetota</taxon>
        <taxon>Planctomycetia</taxon>
        <taxon>Pirellulales</taxon>
        <taxon>Thermoguttaceae</taxon>
        <taxon>Thermogutta</taxon>
    </lineage>
</organism>
<dbReference type="InterPro" id="IPR001453">
    <property type="entry name" value="MoaB/Mog_dom"/>
</dbReference>
<dbReference type="Gene3D" id="3.90.950.20">
    <property type="entry name" value="CinA-like"/>
    <property type="match status" value="1"/>
</dbReference>
<dbReference type="NCBIfam" id="TIGR00177">
    <property type="entry name" value="molyb_syn"/>
    <property type="match status" value="1"/>
</dbReference>
<dbReference type="InterPro" id="IPR041424">
    <property type="entry name" value="CinA_KH"/>
</dbReference>
<accession>A0A286RJA2</accession>
<dbReference type="EMBL" id="CP018477">
    <property type="protein sequence ID" value="ASV76039.1"/>
    <property type="molecule type" value="Genomic_DNA"/>
</dbReference>
<dbReference type="HAMAP" id="MF_00226_B">
    <property type="entry name" value="CinA_B"/>
    <property type="match status" value="1"/>
</dbReference>
<dbReference type="Gene3D" id="3.40.980.10">
    <property type="entry name" value="MoaB/Mog-like domain"/>
    <property type="match status" value="1"/>
</dbReference>
<dbReference type="PANTHER" id="PTHR13939:SF0">
    <property type="entry name" value="NMN AMIDOHYDROLASE-LIKE PROTEIN YFAY"/>
    <property type="match status" value="1"/>
</dbReference>
<protein>
    <recommendedName>
        <fullName evidence="1">CinA-like protein</fullName>
    </recommendedName>
</protein>
<evidence type="ECO:0000259" key="2">
    <source>
        <dbReference type="SMART" id="SM00852"/>
    </source>
</evidence>
<dbReference type="PIRSF" id="PIRSF006728">
    <property type="entry name" value="CinA"/>
    <property type="match status" value="1"/>
</dbReference>
<comment type="similarity">
    <text evidence="1">Belongs to the CinA family.</text>
</comment>
<dbReference type="KEGG" id="ttf:THTE_3437"/>
<dbReference type="NCBIfam" id="TIGR00200">
    <property type="entry name" value="cinA_nterm"/>
    <property type="match status" value="1"/>
</dbReference>
<evidence type="ECO:0000256" key="1">
    <source>
        <dbReference type="HAMAP-Rule" id="MF_00226"/>
    </source>
</evidence>
<dbReference type="SUPFAM" id="SSF53218">
    <property type="entry name" value="Molybdenum cofactor biosynthesis proteins"/>
    <property type="match status" value="1"/>
</dbReference>
<dbReference type="Pfam" id="PF00994">
    <property type="entry name" value="MoCF_biosynth"/>
    <property type="match status" value="1"/>
</dbReference>
<evidence type="ECO:0000313" key="3">
    <source>
        <dbReference type="EMBL" id="ASV76039.1"/>
    </source>
</evidence>
<dbReference type="AlphaFoldDB" id="A0A286RJA2"/>
<dbReference type="SMART" id="SM00852">
    <property type="entry name" value="MoCF_biosynth"/>
    <property type="match status" value="1"/>
</dbReference>
<evidence type="ECO:0000313" key="4">
    <source>
        <dbReference type="Proteomes" id="UP000215086"/>
    </source>
</evidence>
<name>A0A286RJA2_9BACT</name>
<dbReference type="Gene3D" id="3.30.70.2860">
    <property type="match status" value="1"/>
</dbReference>
<dbReference type="InterPro" id="IPR008135">
    <property type="entry name" value="Competence-induced_CinA"/>
</dbReference>
<dbReference type="Pfam" id="PF18146">
    <property type="entry name" value="CinA_KH"/>
    <property type="match status" value="1"/>
</dbReference>
<dbReference type="InterPro" id="IPR050101">
    <property type="entry name" value="CinA"/>
</dbReference>